<gene>
    <name evidence="3" type="ORF">DSM112329_03905</name>
</gene>
<dbReference type="AlphaFoldDB" id="A0AAU7B056"/>
<evidence type="ECO:0000256" key="1">
    <source>
        <dbReference type="SAM" id="MobiDB-lite"/>
    </source>
</evidence>
<sequence length="408" mass="41084">MTVPSSLPARPLALVLAAALALGAAGCGRPQSADQGNAKGTKSSARGDAPDAAADLGFPTLATKNTTRVAGADPVADAAAVSQIVFPGTRPADRPSSVTLVDAGDWRAALAASSLYAAPLRSPTLFTKGTSIPGATSKALSVLSPAGSKAAGGAQVIRVGTTAKPGLLRTTDIQAKPANAFALARKIDAFVTAARGAPTSRIMLVSADDPKFAAPAAAWAAASGDTILFTHKDKAPPDTIAAIKSHRKPTIYVLGPSSVISPKVTRQIRKLGTYHRVGGQDPVANSIGFAVYADGDFGWGATTPGHGMVLIPATADPATAAAAAPLSASGTYGPALLLSSSLALDGPLGGYLKDIQPGFDMNAARGFYNHAWLIGDTKAISPQLQAAVDTQLESLPITDKSAGTEPAQ</sequence>
<dbReference type="EMBL" id="CP114014">
    <property type="protein sequence ID" value="XAY07027.1"/>
    <property type="molecule type" value="Genomic_DNA"/>
</dbReference>
<dbReference type="RefSeq" id="WP_354698239.1">
    <property type="nucleotide sequence ID" value="NZ_CP114014.1"/>
</dbReference>
<organism evidence="3">
    <name type="scientific">Paraconexibacter sp. AEG42_29</name>
    <dbReference type="NCBI Taxonomy" id="2997339"/>
    <lineage>
        <taxon>Bacteria</taxon>
        <taxon>Bacillati</taxon>
        <taxon>Actinomycetota</taxon>
        <taxon>Thermoleophilia</taxon>
        <taxon>Solirubrobacterales</taxon>
        <taxon>Paraconexibacteraceae</taxon>
        <taxon>Paraconexibacter</taxon>
    </lineage>
</organism>
<feature type="chain" id="PRO_5043515171" description="Cell wall-binding repeat-containing protein" evidence="2">
    <location>
        <begin position="25"/>
        <end position="408"/>
    </location>
</feature>
<feature type="signal peptide" evidence="2">
    <location>
        <begin position="1"/>
        <end position="24"/>
    </location>
</feature>
<evidence type="ECO:0008006" key="4">
    <source>
        <dbReference type="Google" id="ProtNLM"/>
    </source>
</evidence>
<feature type="compositionally biased region" description="Polar residues" evidence="1">
    <location>
        <begin position="32"/>
        <end position="44"/>
    </location>
</feature>
<evidence type="ECO:0000313" key="3">
    <source>
        <dbReference type="EMBL" id="XAY07027.1"/>
    </source>
</evidence>
<reference evidence="3" key="1">
    <citation type="submission" date="2022-12" db="EMBL/GenBank/DDBJ databases">
        <title>Paraconexibacter alkalitolerans sp. nov. and Baekduia alba sp. nov., isolated from soil and emended description of the genera Paraconexibacter (Chun et al., 2020) and Baekduia (An et al., 2020).</title>
        <authorList>
            <person name="Vieira S."/>
            <person name="Huber K.J."/>
            <person name="Geppert A."/>
            <person name="Wolf J."/>
            <person name="Neumann-Schaal M."/>
            <person name="Muesken M."/>
            <person name="Overmann J."/>
        </authorList>
    </citation>
    <scope>NUCLEOTIDE SEQUENCE</scope>
    <source>
        <strain evidence="3">AEG42_29</strain>
    </source>
</reference>
<accession>A0AAU7B056</accession>
<dbReference type="KEGG" id="parq:DSM112329_03905"/>
<feature type="region of interest" description="Disordered" evidence="1">
    <location>
        <begin position="28"/>
        <end position="52"/>
    </location>
</feature>
<proteinExistence type="predicted"/>
<evidence type="ECO:0000256" key="2">
    <source>
        <dbReference type="SAM" id="SignalP"/>
    </source>
</evidence>
<keyword evidence="2" id="KW-0732">Signal</keyword>
<name>A0AAU7B056_9ACTN</name>
<protein>
    <recommendedName>
        <fullName evidence="4">Cell wall-binding repeat-containing protein</fullName>
    </recommendedName>
</protein>